<gene>
    <name evidence="3" type="ordered locus">BN6_11860</name>
</gene>
<dbReference type="EMBL" id="HE804045">
    <property type="protein sequence ID" value="CCH28512.1"/>
    <property type="molecule type" value="Genomic_DNA"/>
</dbReference>
<dbReference type="InterPro" id="IPR012338">
    <property type="entry name" value="Beta-lactam/transpept-like"/>
</dbReference>
<protein>
    <submittedName>
        <fullName evidence="3">Lipoprotein</fullName>
    </submittedName>
</protein>
<dbReference type="SUPFAM" id="SSF56601">
    <property type="entry name" value="beta-lactamase/transpeptidase-like"/>
    <property type="match status" value="1"/>
</dbReference>
<evidence type="ECO:0000256" key="2">
    <source>
        <dbReference type="SAM" id="SignalP"/>
    </source>
</evidence>
<evidence type="ECO:0000256" key="1">
    <source>
        <dbReference type="SAM" id="MobiDB-lite"/>
    </source>
</evidence>
<keyword evidence="4" id="KW-1185">Reference proteome</keyword>
<evidence type="ECO:0000313" key="4">
    <source>
        <dbReference type="Proteomes" id="UP000006281"/>
    </source>
</evidence>
<feature type="signal peptide" evidence="2">
    <location>
        <begin position="1"/>
        <end position="34"/>
    </location>
</feature>
<dbReference type="AlphaFoldDB" id="K0JSM4"/>
<feature type="chain" id="PRO_5003833827" evidence="2">
    <location>
        <begin position="35"/>
        <end position="309"/>
    </location>
</feature>
<evidence type="ECO:0000313" key="3">
    <source>
        <dbReference type="EMBL" id="CCH28512.1"/>
    </source>
</evidence>
<dbReference type="PATRIC" id="fig|1179773.3.peg.1192"/>
<name>K0JSM4_SACES</name>
<dbReference type="Proteomes" id="UP000006281">
    <property type="component" value="Chromosome"/>
</dbReference>
<proteinExistence type="predicted"/>
<dbReference type="eggNOG" id="COG1686">
    <property type="taxonomic scope" value="Bacteria"/>
</dbReference>
<keyword evidence="2" id="KW-0732">Signal</keyword>
<keyword evidence="3" id="KW-0449">Lipoprotein</keyword>
<dbReference type="STRING" id="1179773.BN6_11860"/>
<accession>K0JSM4</accession>
<organism evidence="3 4">
    <name type="scientific">Saccharothrix espanaensis (strain ATCC 51144 / DSM 44229 / JCM 9112 / NBRC 15066 / NRRL 15764)</name>
    <dbReference type="NCBI Taxonomy" id="1179773"/>
    <lineage>
        <taxon>Bacteria</taxon>
        <taxon>Bacillati</taxon>
        <taxon>Actinomycetota</taxon>
        <taxon>Actinomycetes</taxon>
        <taxon>Pseudonocardiales</taxon>
        <taxon>Pseudonocardiaceae</taxon>
        <taxon>Saccharothrix</taxon>
    </lineage>
</organism>
<reference evidence="3 4" key="1">
    <citation type="journal article" date="2012" name="BMC Genomics">
        <title>Complete genome sequence of Saccharothrix espanaensis DSM 44229T and comparison to the other completely sequenced Pseudonocardiaceae.</title>
        <authorList>
            <person name="Strobel T."/>
            <person name="Al-Dilaimi A."/>
            <person name="Blom J."/>
            <person name="Gessner A."/>
            <person name="Kalinowski J."/>
            <person name="Luzhetska M."/>
            <person name="Puhler A."/>
            <person name="Szczepanowski R."/>
            <person name="Bechthold A."/>
            <person name="Ruckert C."/>
        </authorList>
    </citation>
    <scope>NUCLEOTIDE SEQUENCE [LARGE SCALE GENOMIC DNA]</scope>
    <source>
        <strain evidence="4">ATCC 51144 / DSM 44229 / JCM 9112 / NBRC 15066 / NRRL 15764</strain>
    </source>
</reference>
<dbReference type="KEGG" id="sesp:BN6_11860"/>
<dbReference type="Gene3D" id="3.40.710.10">
    <property type="entry name" value="DD-peptidase/beta-lactamase superfamily"/>
    <property type="match status" value="1"/>
</dbReference>
<dbReference type="HOGENOM" id="CLU_064092_2_0_11"/>
<sequence length="309" mass="33279">MSDPLATVVGMIKTRTLTLAVVALLAATALPATAAPEVPSPQSAVPSDVTVAFAVYDRALGRTTLSHNSHKQIRSASVVKLLIALDYLEARGPDATIPPEDLNRLVPMLRSSDDYAASELWVLNGWEKIVERMAAKLGLEDTAPPVDVGFWGYTALSAADVVKIYRYVLDEAHPKYRAFIMDNLHQATTCATDGFDQSFGLPSAVPGEVAYKQGWSRFGDTPPRPCVEPPHDRTPLPAAKDGPPPRTAPAADVDLTRPAMHTTGTYGPADRKIMAVLTLEPVGTTWDTSAHRLTTVTKAVYLADRVLTQ</sequence>
<feature type="region of interest" description="Disordered" evidence="1">
    <location>
        <begin position="220"/>
        <end position="267"/>
    </location>
</feature>